<dbReference type="EMBL" id="JBJQOH010000002">
    <property type="protein sequence ID" value="KAL3696939.1"/>
    <property type="molecule type" value="Genomic_DNA"/>
</dbReference>
<accession>A0ABD3I1I5</accession>
<feature type="region of interest" description="Disordered" evidence="1">
    <location>
        <begin position="154"/>
        <end position="204"/>
    </location>
</feature>
<reference evidence="2 3" key="1">
    <citation type="submission" date="2024-09" db="EMBL/GenBank/DDBJ databases">
        <title>Chromosome-scale assembly of Riccia sorocarpa.</title>
        <authorList>
            <person name="Paukszto L."/>
        </authorList>
    </citation>
    <scope>NUCLEOTIDE SEQUENCE [LARGE SCALE GENOMIC DNA]</scope>
    <source>
        <strain evidence="2">LP-2024</strain>
        <tissue evidence="2">Aerial parts of the thallus</tissue>
    </source>
</reference>
<feature type="compositionally biased region" description="Polar residues" evidence="1">
    <location>
        <begin position="164"/>
        <end position="180"/>
    </location>
</feature>
<evidence type="ECO:0000313" key="2">
    <source>
        <dbReference type="EMBL" id="KAL3696939.1"/>
    </source>
</evidence>
<dbReference type="AlphaFoldDB" id="A0ABD3I1I5"/>
<keyword evidence="3" id="KW-1185">Reference proteome</keyword>
<feature type="compositionally biased region" description="Basic residues" evidence="1">
    <location>
        <begin position="195"/>
        <end position="204"/>
    </location>
</feature>
<gene>
    <name evidence="2" type="ORF">R1sor_011015</name>
</gene>
<evidence type="ECO:0000313" key="3">
    <source>
        <dbReference type="Proteomes" id="UP001633002"/>
    </source>
</evidence>
<dbReference type="Proteomes" id="UP001633002">
    <property type="component" value="Unassembled WGS sequence"/>
</dbReference>
<proteinExistence type="predicted"/>
<protein>
    <submittedName>
        <fullName evidence="2">Uncharacterized protein</fullName>
    </submittedName>
</protein>
<organism evidence="2 3">
    <name type="scientific">Riccia sorocarpa</name>
    <dbReference type="NCBI Taxonomy" id="122646"/>
    <lineage>
        <taxon>Eukaryota</taxon>
        <taxon>Viridiplantae</taxon>
        <taxon>Streptophyta</taxon>
        <taxon>Embryophyta</taxon>
        <taxon>Marchantiophyta</taxon>
        <taxon>Marchantiopsida</taxon>
        <taxon>Marchantiidae</taxon>
        <taxon>Marchantiales</taxon>
        <taxon>Ricciaceae</taxon>
        <taxon>Riccia</taxon>
    </lineage>
</organism>
<name>A0ABD3I1I5_9MARC</name>
<comment type="caution">
    <text evidence="2">The sequence shown here is derived from an EMBL/GenBank/DDBJ whole genome shotgun (WGS) entry which is preliminary data.</text>
</comment>
<sequence length="248" mass="28067">MTRGRRSRGTSDLISLCERDVTVNLANRFEFMYVTRECGDMIKAYSGEQPTPLLRTFEVWSDHVCLSHRRKLQMEDSAPMLDSHKTLGAATSLLCLSIPHMNRDNPQHPSCDFPVMPPPFVYPYPLNLDHVYGINPPTPHPNFPHHCFQPSVSHVNSKAVPQAHPSSQAIPTPVGTQDRPSQAARDATESAHAQNRAHHSGGRGRLLRKNQRIWMSAWMRKILYLTLQLLGIFTGRIERSRATNCVEE</sequence>
<evidence type="ECO:0000256" key="1">
    <source>
        <dbReference type="SAM" id="MobiDB-lite"/>
    </source>
</evidence>